<sequence>MSRDVARERLGRLRVFITDNWVGLFSAVPGIAILYGVISGASIVYQLVFLIVLVVPVSYYIGVRRTERRLSQTSTAVEGCIESSGVLWRGRLHHGNDWSVEVEKPYCPNCQTPVQKEWHEPNYGIGARAANRRALAKATGDHQRIRVWKCSGCEDINRRQTEDEQQVRNLFEKHFRRMRESKGEFSLNKLREEAGDDPKDIWSEYAAVVDDSEVSTACFF</sequence>
<keyword evidence="1" id="KW-0472">Membrane</keyword>
<dbReference type="EMBL" id="JBHSWV010000803">
    <property type="protein sequence ID" value="MFC6769706.1"/>
    <property type="molecule type" value="Genomic_DNA"/>
</dbReference>
<keyword evidence="1" id="KW-0812">Transmembrane</keyword>
<dbReference type="AlphaFoldDB" id="A0ABD5T2C4"/>
<reference evidence="2 3" key="1">
    <citation type="journal article" date="2019" name="Int. J. Syst. Evol. Microbiol.">
        <title>The Global Catalogue of Microorganisms (GCM) 10K type strain sequencing project: providing services to taxonomists for standard genome sequencing and annotation.</title>
        <authorList>
            <consortium name="The Broad Institute Genomics Platform"/>
            <consortium name="The Broad Institute Genome Sequencing Center for Infectious Disease"/>
            <person name="Wu L."/>
            <person name="Ma J."/>
        </authorList>
    </citation>
    <scope>NUCLEOTIDE SEQUENCE [LARGE SCALE GENOMIC DNA]</scope>
    <source>
        <strain evidence="2 3">LMG 29247</strain>
    </source>
</reference>
<evidence type="ECO:0000256" key="1">
    <source>
        <dbReference type="SAM" id="Phobius"/>
    </source>
</evidence>
<gene>
    <name evidence="2" type="ORF">ACFQE6_33100</name>
</gene>
<accession>A0ABD5T2C4</accession>
<name>A0ABD5T2C4_9EURY</name>
<dbReference type="Proteomes" id="UP001596383">
    <property type="component" value="Unassembled WGS sequence"/>
</dbReference>
<feature type="transmembrane region" description="Helical" evidence="1">
    <location>
        <begin position="44"/>
        <end position="62"/>
    </location>
</feature>
<proteinExistence type="predicted"/>
<dbReference type="RefSeq" id="WP_273742323.1">
    <property type="nucleotide sequence ID" value="NZ_JAQIVI010000803.1"/>
</dbReference>
<organism evidence="2 3">
    <name type="scientific">Natrinema soli</name>
    <dbReference type="NCBI Taxonomy" id="1930624"/>
    <lineage>
        <taxon>Archaea</taxon>
        <taxon>Methanobacteriati</taxon>
        <taxon>Methanobacteriota</taxon>
        <taxon>Stenosarchaea group</taxon>
        <taxon>Halobacteria</taxon>
        <taxon>Halobacteriales</taxon>
        <taxon>Natrialbaceae</taxon>
        <taxon>Natrinema</taxon>
    </lineage>
</organism>
<evidence type="ECO:0000313" key="2">
    <source>
        <dbReference type="EMBL" id="MFC6769706.1"/>
    </source>
</evidence>
<keyword evidence="3" id="KW-1185">Reference proteome</keyword>
<feature type="transmembrane region" description="Helical" evidence="1">
    <location>
        <begin position="21"/>
        <end position="38"/>
    </location>
</feature>
<keyword evidence="1" id="KW-1133">Transmembrane helix</keyword>
<protein>
    <submittedName>
        <fullName evidence="2">Uncharacterized protein</fullName>
    </submittedName>
</protein>
<evidence type="ECO:0000313" key="3">
    <source>
        <dbReference type="Proteomes" id="UP001596383"/>
    </source>
</evidence>
<comment type="caution">
    <text evidence="2">The sequence shown here is derived from an EMBL/GenBank/DDBJ whole genome shotgun (WGS) entry which is preliminary data.</text>
</comment>